<evidence type="ECO:0000313" key="4">
    <source>
        <dbReference type="Proteomes" id="UP000199024"/>
    </source>
</evidence>
<feature type="domain" description="Ice-binding protein C-terminal" evidence="2">
    <location>
        <begin position="156"/>
        <end position="178"/>
    </location>
</feature>
<dbReference type="Proteomes" id="UP000199024">
    <property type="component" value="Unassembled WGS sequence"/>
</dbReference>
<dbReference type="STRING" id="474950.SAMN05421771_2960"/>
<evidence type="ECO:0000256" key="1">
    <source>
        <dbReference type="SAM" id="SignalP"/>
    </source>
</evidence>
<feature type="chain" id="PRO_5011642304" evidence="1">
    <location>
        <begin position="23"/>
        <end position="193"/>
    </location>
</feature>
<dbReference type="NCBIfam" id="TIGR02595">
    <property type="entry name" value="PEP_CTERM"/>
    <property type="match status" value="1"/>
</dbReference>
<dbReference type="InterPro" id="IPR013424">
    <property type="entry name" value="Ice-binding_C"/>
</dbReference>
<proteinExistence type="predicted"/>
<keyword evidence="1" id="KW-0732">Signal</keyword>
<dbReference type="RefSeq" id="WP_089840042.1">
    <property type="nucleotide sequence ID" value="NZ_FOZL01000001.1"/>
</dbReference>
<evidence type="ECO:0000313" key="3">
    <source>
        <dbReference type="EMBL" id="SFS16726.1"/>
    </source>
</evidence>
<organism evidence="3 4">
    <name type="scientific">Granulicella pectinivorans</name>
    <dbReference type="NCBI Taxonomy" id="474950"/>
    <lineage>
        <taxon>Bacteria</taxon>
        <taxon>Pseudomonadati</taxon>
        <taxon>Acidobacteriota</taxon>
        <taxon>Terriglobia</taxon>
        <taxon>Terriglobales</taxon>
        <taxon>Acidobacteriaceae</taxon>
        <taxon>Granulicella</taxon>
    </lineage>
</organism>
<dbReference type="EMBL" id="FOZL01000001">
    <property type="protein sequence ID" value="SFS16726.1"/>
    <property type="molecule type" value="Genomic_DNA"/>
</dbReference>
<sequence>MKMLRRAPLFVLLATTTIAVSAATVQTSSTCQRIIREYREKMVRNPVSKATAARWAEWGKTHPNFKSHPRPRFKLTPEEIVHKVDFACEVPRIKVPEIAELVPPMIPDFSFPPDVPNLPPEAPPQITEIATVGSPGAPTVFPPYNPVGVLPPGLTPVPEPSSWLLALTGILIVAFSRKRLAGRRQESRCSNPS</sequence>
<evidence type="ECO:0000259" key="2">
    <source>
        <dbReference type="Pfam" id="PF07589"/>
    </source>
</evidence>
<dbReference type="AlphaFoldDB" id="A0A1I6MLX2"/>
<name>A0A1I6MLX2_9BACT</name>
<keyword evidence="4" id="KW-1185">Reference proteome</keyword>
<gene>
    <name evidence="3" type="ORF">SAMN05421771_2960</name>
</gene>
<reference evidence="3 4" key="1">
    <citation type="submission" date="2016-10" db="EMBL/GenBank/DDBJ databases">
        <authorList>
            <person name="de Groot N.N."/>
        </authorList>
    </citation>
    <scope>NUCLEOTIDE SEQUENCE [LARGE SCALE GENOMIC DNA]</scope>
    <source>
        <strain evidence="3 4">DSM 21001</strain>
    </source>
</reference>
<feature type="signal peptide" evidence="1">
    <location>
        <begin position="1"/>
        <end position="22"/>
    </location>
</feature>
<accession>A0A1I6MLX2</accession>
<dbReference type="Pfam" id="PF07589">
    <property type="entry name" value="PEP-CTERM"/>
    <property type="match status" value="1"/>
</dbReference>
<protein>
    <submittedName>
        <fullName evidence="3">PEP-CTERM protein-sorting domain-containing protein</fullName>
    </submittedName>
</protein>